<evidence type="ECO:0000313" key="2">
    <source>
        <dbReference type="Proteomes" id="UP001049176"/>
    </source>
</evidence>
<proteinExistence type="predicted"/>
<dbReference type="RefSeq" id="XP_043009911.1">
    <property type="nucleotide sequence ID" value="XM_043151831.1"/>
</dbReference>
<dbReference type="AlphaFoldDB" id="A0A9P7S2C6"/>
<gene>
    <name evidence="1" type="ORF">E1B28_007119</name>
</gene>
<accession>A0A9P7S2C6</accession>
<sequence>MAITPYPRSSMSLLLISHLNPFIFEATTGGWSIDTLFVDSKPEWLRTIKSFIYPPTLMNFLPLLNLFAPSIEHLIIKHPTCYSSGSISPFRSLRILTLVLASHRRLGRDFLTLIEAENLAVIKLKFHTKIPEEESYALKGYEWKQFCSLLLKKFPKIGKLVIWFALGKYVGQERRKEIDAIVKALFPDSCFAGNEIGVTKWGEFVVALLH</sequence>
<dbReference type="Proteomes" id="UP001049176">
    <property type="component" value="Chromosome 4"/>
</dbReference>
<evidence type="ECO:0000313" key="1">
    <source>
        <dbReference type="EMBL" id="KAG7093441.1"/>
    </source>
</evidence>
<protein>
    <submittedName>
        <fullName evidence="1">Uncharacterized protein</fullName>
    </submittedName>
</protein>
<dbReference type="EMBL" id="CM032184">
    <property type="protein sequence ID" value="KAG7093441.1"/>
    <property type="molecule type" value="Genomic_DNA"/>
</dbReference>
<dbReference type="GeneID" id="66076195"/>
<comment type="caution">
    <text evidence="1">The sequence shown here is derived from an EMBL/GenBank/DDBJ whole genome shotgun (WGS) entry which is preliminary data.</text>
</comment>
<keyword evidence="2" id="KW-1185">Reference proteome</keyword>
<organism evidence="1 2">
    <name type="scientific">Marasmius oreades</name>
    <name type="common">fairy-ring Marasmius</name>
    <dbReference type="NCBI Taxonomy" id="181124"/>
    <lineage>
        <taxon>Eukaryota</taxon>
        <taxon>Fungi</taxon>
        <taxon>Dikarya</taxon>
        <taxon>Basidiomycota</taxon>
        <taxon>Agaricomycotina</taxon>
        <taxon>Agaricomycetes</taxon>
        <taxon>Agaricomycetidae</taxon>
        <taxon>Agaricales</taxon>
        <taxon>Marasmiineae</taxon>
        <taxon>Marasmiaceae</taxon>
        <taxon>Marasmius</taxon>
    </lineage>
</organism>
<dbReference type="KEGG" id="more:E1B28_007119"/>
<dbReference type="OrthoDB" id="2942224at2759"/>
<reference evidence="1" key="1">
    <citation type="journal article" date="2021" name="Genome Biol. Evol.">
        <title>The assembled and annotated genome of the fairy-ring fungus Marasmius oreades.</title>
        <authorList>
            <person name="Hiltunen M."/>
            <person name="Ament-Velasquez S.L."/>
            <person name="Johannesson H."/>
        </authorList>
    </citation>
    <scope>NUCLEOTIDE SEQUENCE</scope>
    <source>
        <strain evidence="1">03SP1</strain>
    </source>
</reference>
<name>A0A9P7S2C6_9AGAR</name>